<name>A0ACC2N757_9HYME</name>
<evidence type="ECO:0000313" key="1">
    <source>
        <dbReference type="EMBL" id="KAJ8666884.1"/>
    </source>
</evidence>
<organism evidence="1 2">
    <name type="scientific">Eretmocerus hayati</name>
    <dbReference type="NCBI Taxonomy" id="131215"/>
    <lineage>
        <taxon>Eukaryota</taxon>
        <taxon>Metazoa</taxon>
        <taxon>Ecdysozoa</taxon>
        <taxon>Arthropoda</taxon>
        <taxon>Hexapoda</taxon>
        <taxon>Insecta</taxon>
        <taxon>Pterygota</taxon>
        <taxon>Neoptera</taxon>
        <taxon>Endopterygota</taxon>
        <taxon>Hymenoptera</taxon>
        <taxon>Apocrita</taxon>
        <taxon>Proctotrupomorpha</taxon>
        <taxon>Chalcidoidea</taxon>
        <taxon>Aphelinidae</taxon>
        <taxon>Aphelininae</taxon>
        <taxon>Eretmocerus</taxon>
    </lineage>
</organism>
<proteinExistence type="predicted"/>
<sequence length="607" mass="67518">MDILLLFFAGLVSGVKSHPSPLVETQQGSARGEILRTVINSVEYSSFKGIPYAEPPLKHLRFQPPVQKKSWEGIWDATKERSHCAQRDFIYESQFTGSEDCLYLNVYSPKLDFGDSKQGSIPVVVWIHGGSFKGGYKDSSLYGPDFFIEEGVVLVTFNYRLGPLGFLNLNHEKATGNYGLKDQRMLLLWVKENIIFFGGNPDNVTLIGQSAGGVSTDLHVLSDMSTGLFHRSIALSASPLCPWGFHTTSAAVKQAYTLGKKLGKEAKTDDELLEFLLEVPAMDIVKAADTMGLADPPFKPSIESTDLAKDQDKFLTQCLIWKYLNNRFNKVPHITGYTAAETVLFAKSVETIQDLVNTTASSIEAFPNLSSIELPMIKTILSAFKNGTMDLSDAVIDNIISATSVILFQVGIDTKRSIMQRQSGEPVYYYRFSYDTDDSMHQKIYNISLKGTAHGDDLPYMFRVDNFSFDPNSLNFITRQRMVRLWSNFAKYGNPTPHGKQDSLLQGITWPNSESSNQYLEFNANLTIESYPTLDAFDAIKTLNYGILPVKTGCIDEIKKKASKLLSDSFVAKGAQSLKEGVDNVKDTVSSTVIDKIKPKITNIFRG</sequence>
<accession>A0ACC2N757</accession>
<evidence type="ECO:0000313" key="2">
    <source>
        <dbReference type="Proteomes" id="UP001239111"/>
    </source>
</evidence>
<dbReference type="EMBL" id="CM056744">
    <property type="protein sequence ID" value="KAJ8666884.1"/>
    <property type="molecule type" value="Genomic_DNA"/>
</dbReference>
<reference evidence="1" key="1">
    <citation type="submission" date="2023-04" db="EMBL/GenBank/DDBJ databases">
        <title>A chromosome-level genome assembly of the parasitoid wasp Eretmocerus hayati.</title>
        <authorList>
            <person name="Zhong Y."/>
            <person name="Liu S."/>
            <person name="Liu Y."/>
        </authorList>
    </citation>
    <scope>NUCLEOTIDE SEQUENCE</scope>
    <source>
        <strain evidence="1">ZJU_SS_LIU_2023</strain>
    </source>
</reference>
<protein>
    <submittedName>
        <fullName evidence="1">Uncharacterized protein</fullName>
    </submittedName>
</protein>
<comment type="caution">
    <text evidence="1">The sequence shown here is derived from an EMBL/GenBank/DDBJ whole genome shotgun (WGS) entry which is preliminary data.</text>
</comment>
<dbReference type="Proteomes" id="UP001239111">
    <property type="component" value="Chromosome 4"/>
</dbReference>
<gene>
    <name evidence="1" type="ORF">QAD02_008546</name>
</gene>
<keyword evidence="2" id="KW-1185">Reference proteome</keyword>